<comment type="caution">
    <text evidence="1">The sequence shown here is derived from an EMBL/GenBank/DDBJ whole genome shotgun (WGS) entry which is preliminary data.</text>
</comment>
<name>A0A847SW41_9BACT</name>
<evidence type="ECO:0000313" key="1">
    <source>
        <dbReference type="EMBL" id="NLR82506.1"/>
    </source>
</evidence>
<reference evidence="1 2" key="1">
    <citation type="submission" date="2020-04" db="EMBL/GenBank/DDBJ databases">
        <authorList>
            <person name="Yin C."/>
        </authorList>
    </citation>
    <scope>NUCLEOTIDE SEQUENCE [LARGE SCALE GENOMIC DNA]</scope>
    <source>
        <strain evidence="1 2">Ak56</strain>
    </source>
</reference>
<proteinExistence type="predicted"/>
<protein>
    <submittedName>
        <fullName evidence="1">Uncharacterized protein</fullName>
    </submittedName>
</protein>
<dbReference type="RefSeq" id="WP_168742576.1">
    <property type="nucleotide sequence ID" value="NZ_JABAHZ010000010.1"/>
</dbReference>
<gene>
    <name evidence="1" type="ORF">HGH91_28070</name>
</gene>
<dbReference type="EMBL" id="JABAHZ010000010">
    <property type="protein sequence ID" value="NLR82506.1"/>
    <property type="molecule type" value="Genomic_DNA"/>
</dbReference>
<accession>A0A847SW41</accession>
<organism evidence="1 2">
    <name type="scientific">Chitinophaga eiseniae</name>
    <dbReference type="NCBI Taxonomy" id="634771"/>
    <lineage>
        <taxon>Bacteria</taxon>
        <taxon>Pseudomonadati</taxon>
        <taxon>Bacteroidota</taxon>
        <taxon>Chitinophagia</taxon>
        <taxon>Chitinophagales</taxon>
        <taxon>Chitinophagaceae</taxon>
        <taxon>Chitinophaga</taxon>
    </lineage>
</organism>
<sequence>MNVNELKDSYKNMNVLYNAAPSGSIYNQQIKFGGFLSLSYTIFNIKSTGNPNKIGATTSTSNITAN</sequence>
<dbReference type="Proteomes" id="UP000552864">
    <property type="component" value="Unassembled WGS sequence"/>
</dbReference>
<evidence type="ECO:0000313" key="2">
    <source>
        <dbReference type="Proteomes" id="UP000552864"/>
    </source>
</evidence>
<keyword evidence="2" id="KW-1185">Reference proteome</keyword>
<dbReference type="AlphaFoldDB" id="A0A847SW41"/>